<evidence type="ECO:0000256" key="2">
    <source>
        <dbReference type="ARBA" id="ARBA00022475"/>
    </source>
</evidence>
<dbReference type="KEGG" id="mthd:A3224_04535"/>
<evidence type="ECO:0000259" key="9">
    <source>
        <dbReference type="Pfam" id="PF23357"/>
    </source>
</evidence>
<keyword evidence="2" id="KW-1003">Cell membrane</keyword>
<dbReference type="EMBL" id="CP014864">
    <property type="protein sequence ID" value="AMX01949.1"/>
    <property type="molecule type" value="Genomic_DNA"/>
</dbReference>
<evidence type="ECO:0000259" key="8">
    <source>
        <dbReference type="Pfam" id="PF09822"/>
    </source>
</evidence>
<keyword evidence="3 7" id="KW-0812">Transmembrane</keyword>
<feature type="domain" description="ABC-type uncharacterised transport system" evidence="8">
    <location>
        <begin position="600"/>
        <end position="888"/>
    </location>
</feature>
<dbReference type="PANTHER" id="PTHR30294:SF29">
    <property type="entry name" value="MULTIDRUG ABC TRANSPORTER PERMEASE YBHS-RELATED"/>
    <property type="match status" value="1"/>
</dbReference>
<keyword evidence="5 7" id="KW-0472">Membrane</keyword>
<dbReference type="Pfam" id="PF23357">
    <property type="entry name" value="DUF7088"/>
    <property type="match status" value="2"/>
</dbReference>
<evidence type="ECO:0000256" key="4">
    <source>
        <dbReference type="ARBA" id="ARBA00022989"/>
    </source>
</evidence>
<dbReference type="Pfam" id="PF09822">
    <property type="entry name" value="ABC_transp_aux"/>
    <property type="match status" value="1"/>
</dbReference>
<feature type="transmembrane region" description="Helical" evidence="7">
    <location>
        <begin position="148"/>
        <end position="169"/>
    </location>
</feature>
<comment type="subcellular location">
    <subcellularLocation>
        <location evidence="1">Cell membrane</location>
        <topology evidence="1">Multi-pass membrane protein</topology>
    </subcellularLocation>
</comment>
<keyword evidence="4 7" id="KW-1133">Transmembrane helix</keyword>
<feature type="transmembrane region" description="Helical" evidence="7">
    <location>
        <begin position="71"/>
        <end position="88"/>
    </location>
</feature>
<evidence type="ECO:0000256" key="3">
    <source>
        <dbReference type="ARBA" id="ARBA00022692"/>
    </source>
</evidence>
<evidence type="ECO:0000256" key="6">
    <source>
        <dbReference type="SAM" id="MobiDB-lite"/>
    </source>
</evidence>
<evidence type="ECO:0000256" key="1">
    <source>
        <dbReference type="ARBA" id="ARBA00004651"/>
    </source>
</evidence>
<sequence>MQPEATVQSGNRKSGGALIRRVAGKEITLFFASPVAYLFLACFAAVSLFVFFWGESFFARNISDVRPLFEWMPLLLIFLCSTLTMRLWSEERRSGTLEHVLTMPVPLWHFVAGKFLACLALLGIALAITLPLPVTVAIIGDLDWGPVVAGYLATFLLGAAYLSIGLFVSAQASNQIVSLIVACALCGVFYLLGAPVLTDLFGSGAADWLRALGTGSRFDAITRGVIDLRDLYYYLSLVAVFLALNTLVLERERWAAGGDAANRNRWRAITALLVANALGANLWLGQIHSLRLDVTEGRLYSISPATRSYLAQLEEPLLIRGYFSAKTHPLLAPLVPQLRDLLREYQVAGDGRVRVEFVDPVKEPELEQEANQKYGIEPVPFQVADRYQASIVSSYFDVLVQYGDEHEVLGFRDLIEIKAGSETDVDVRLRNPEHDLTRAIKKVLQSYQAGGNLFDTVKGELQFTAYVSADERLPQQLQDFKQAVNEVVGDLQQQAGGRLSVTFIEPEENGGEVAQRIAADYGFQPMAAGLFGEPFYFYLTLAKGDQVVQIPLDDLKKDSLERNLEAGIKRFASGFTKTVALVAPEPDFSHGFSGGQRFSQLETLLGAELNIEREDLSDGRVSGEADILLLLSPRNLDQKQLYAVDQFLMQGGTVIAATSPYSAELSNRNLTLATVNSGLEDWLKHMGLEVEHKLVLDPQNSAFPVPVTRNIGGFQLQELRMLDYPYFIDARGDGLNSDNPITANLPQVTMSWASPIRVDGEKSAGRKITELLKSSDGAWLSTSTNVMPRLVNGAVSPFTPEGETGTQLLGVISAGRFDSYFAGKQPPMLAEKLAEKEEAQEGDSEGESVAELESLPTQINRSPESARIILFSSNDFVRDQVVRMTSSAVGSEYLNSLQMIANSVDWALEDAGLLSIRSRGHFNRTLPPMEHGTQMFWEYLNYICALLALGLVALIQQLRKRARQNKYRELLGAE</sequence>
<accession>A0A143HJQ7</accession>
<feature type="transmembrane region" description="Helical" evidence="7">
    <location>
        <begin position="231"/>
        <end position="248"/>
    </location>
</feature>
<dbReference type="OrthoDB" id="9794512at2"/>
<organism evidence="10 11">
    <name type="scientific">Microbulbifer thermotolerans</name>
    <dbReference type="NCBI Taxonomy" id="252514"/>
    <lineage>
        <taxon>Bacteria</taxon>
        <taxon>Pseudomonadati</taxon>
        <taxon>Pseudomonadota</taxon>
        <taxon>Gammaproteobacteria</taxon>
        <taxon>Cellvibrionales</taxon>
        <taxon>Microbulbiferaceae</taxon>
        <taxon>Microbulbifer</taxon>
    </lineage>
</organism>
<feature type="transmembrane region" description="Helical" evidence="7">
    <location>
        <begin position="939"/>
        <end position="958"/>
    </location>
</feature>
<feature type="region of interest" description="Disordered" evidence="6">
    <location>
        <begin position="833"/>
        <end position="855"/>
    </location>
</feature>
<dbReference type="AlphaFoldDB" id="A0A143HJQ7"/>
<dbReference type="InterPro" id="IPR019196">
    <property type="entry name" value="ABC_transp_unknown"/>
</dbReference>
<dbReference type="GO" id="GO:0005886">
    <property type="term" value="C:plasma membrane"/>
    <property type="evidence" value="ECO:0007669"/>
    <property type="project" value="UniProtKB-SubCell"/>
</dbReference>
<evidence type="ECO:0000313" key="11">
    <source>
        <dbReference type="Proteomes" id="UP000076077"/>
    </source>
</evidence>
<feature type="transmembrane region" description="Helical" evidence="7">
    <location>
        <begin position="108"/>
        <end position="128"/>
    </location>
</feature>
<feature type="domain" description="DUF7088" evidence="9">
    <location>
        <begin position="297"/>
        <end position="400"/>
    </location>
</feature>
<dbReference type="PANTHER" id="PTHR30294">
    <property type="entry name" value="MEMBRANE COMPONENT OF ABC TRANSPORTER YHHJ-RELATED"/>
    <property type="match status" value="1"/>
</dbReference>
<dbReference type="GO" id="GO:0140359">
    <property type="term" value="F:ABC-type transporter activity"/>
    <property type="evidence" value="ECO:0007669"/>
    <property type="project" value="InterPro"/>
</dbReference>
<feature type="transmembrane region" description="Helical" evidence="7">
    <location>
        <begin position="176"/>
        <end position="197"/>
    </location>
</feature>
<dbReference type="Pfam" id="PF12679">
    <property type="entry name" value="ABC2_membrane_2"/>
    <property type="match status" value="1"/>
</dbReference>
<dbReference type="InterPro" id="IPR051449">
    <property type="entry name" value="ABC-2_transporter_component"/>
</dbReference>
<feature type="transmembrane region" description="Helical" evidence="7">
    <location>
        <begin position="268"/>
        <end position="285"/>
    </location>
</feature>
<evidence type="ECO:0000313" key="10">
    <source>
        <dbReference type="EMBL" id="AMX01949.1"/>
    </source>
</evidence>
<dbReference type="STRING" id="252514.A3224_04535"/>
<dbReference type="GeneID" id="76607317"/>
<feature type="transmembrane region" description="Helical" evidence="7">
    <location>
        <begin position="29"/>
        <end position="51"/>
    </location>
</feature>
<keyword evidence="11" id="KW-1185">Reference proteome</keyword>
<evidence type="ECO:0000256" key="7">
    <source>
        <dbReference type="SAM" id="Phobius"/>
    </source>
</evidence>
<proteinExistence type="predicted"/>
<dbReference type="RefSeq" id="WP_067152040.1">
    <property type="nucleotide sequence ID" value="NZ_CP014864.1"/>
</dbReference>
<dbReference type="InterPro" id="IPR055396">
    <property type="entry name" value="DUF7088"/>
</dbReference>
<gene>
    <name evidence="10" type="ORF">A3224_04535</name>
</gene>
<feature type="compositionally biased region" description="Acidic residues" evidence="6">
    <location>
        <begin position="840"/>
        <end position="850"/>
    </location>
</feature>
<name>A0A143HJQ7_MICTH</name>
<feature type="domain" description="DUF7088" evidence="9">
    <location>
        <begin position="452"/>
        <end position="527"/>
    </location>
</feature>
<dbReference type="Proteomes" id="UP000076077">
    <property type="component" value="Chromosome"/>
</dbReference>
<evidence type="ECO:0000256" key="5">
    <source>
        <dbReference type="ARBA" id="ARBA00023136"/>
    </source>
</evidence>
<protein>
    <submittedName>
        <fullName evidence="10">ABC transporter permease</fullName>
    </submittedName>
</protein>
<reference evidence="11" key="1">
    <citation type="submission" date="2016-03" db="EMBL/GenBank/DDBJ databases">
        <authorList>
            <person name="Lee Y.-S."/>
            <person name="Choi Y.-L."/>
        </authorList>
    </citation>
    <scope>NUCLEOTIDE SEQUENCE [LARGE SCALE GENOMIC DNA]</scope>
    <source>
        <strain evidence="11">DAU221</strain>
    </source>
</reference>